<dbReference type="InterPro" id="IPR016024">
    <property type="entry name" value="ARM-type_fold"/>
</dbReference>
<gene>
    <name evidence="1" type="ORF">HKW67_21000</name>
</gene>
<dbReference type="KEGG" id="ggr:HKW67_21000"/>
<organism evidence="1 2">
    <name type="scientific">Gemmatimonas groenlandica</name>
    <dbReference type="NCBI Taxonomy" id="2732249"/>
    <lineage>
        <taxon>Bacteria</taxon>
        <taxon>Pseudomonadati</taxon>
        <taxon>Gemmatimonadota</taxon>
        <taxon>Gemmatimonadia</taxon>
        <taxon>Gemmatimonadales</taxon>
        <taxon>Gemmatimonadaceae</taxon>
        <taxon>Gemmatimonas</taxon>
    </lineage>
</organism>
<name>A0A6M4ISX0_9BACT</name>
<dbReference type="EMBL" id="CP053085">
    <property type="protein sequence ID" value="QJR37823.1"/>
    <property type="molecule type" value="Genomic_DNA"/>
</dbReference>
<dbReference type="SMART" id="SM00567">
    <property type="entry name" value="EZ_HEAT"/>
    <property type="match status" value="2"/>
</dbReference>
<dbReference type="Pfam" id="PF13646">
    <property type="entry name" value="HEAT_2"/>
    <property type="match status" value="1"/>
</dbReference>
<keyword evidence="2" id="KW-1185">Reference proteome</keyword>
<dbReference type="Proteomes" id="UP000500938">
    <property type="component" value="Chromosome"/>
</dbReference>
<evidence type="ECO:0000313" key="2">
    <source>
        <dbReference type="Proteomes" id="UP000500938"/>
    </source>
</evidence>
<dbReference type="Gene3D" id="1.25.10.10">
    <property type="entry name" value="Leucine-rich Repeat Variant"/>
    <property type="match status" value="1"/>
</dbReference>
<dbReference type="InterPro" id="IPR004155">
    <property type="entry name" value="PBS_lyase_HEAT"/>
</dbReference>
<accession>A0A6M4ISX0</accession>
<dbReference type="RefSeq" id="WP_171227259.1">
    <property type="nucleotide sequence ID" value="NZ_CP053085.1"/>
</dbReference>
<dbReference type="SUPFAM" id="SSF48371">
    <property type="entry name" value="ARM repeat"/>
    <property type="match status" value="1"/>
</dbReference>
<sequence length="473" mass="50478">MLTTSIDAESRAGAMMRRPGWRLEPKLSMPCCETLSQLLDLLAGGAPTSEIARAVARAQQLAAGGDILVVRDAATLTVNDTPAAPETVASLHRMLCEHSVCEVAIDRHVAERDLLQLAALLNGSARANGPSFVELWQRLGVWRITLQFDQSAGVAAERDDHTLATQWSRRLADAVDGDHPEAALAIMRAVLQAEQDAPEPTRAEAAARFDELATPAVLRLLGRLIPMGEPVRTPDNPLRAVFVRSGDRAATALFAQLSAAPTAGERRMVFDAIVAIGHSSPLFISSLHHSSWYVVRNAAALLGALPGTDTDHALVQTLRHPDTRVRVAVVQALGQLGTPLAGQALLLAMNDGSSDVRHAALQSLDAMKASLPSTLLTAALEREDREVVQLDLISALSGCTDHETMYALSRFCARVLARGGAVSAALAAIEVMVGHRASSVTNFLRFLDSHDDAGVRARVARLRARAEPSLPVT</sequence>
<evidence type="ECO:0000313" key="1">
    <source>
        <dbReference type="EMBL" id="QJR37823.1"/>
    </source>
</evidence>
<proteinExistence type="predicted"/>
<dbReference type="InterPro" id="IPR011989">
    <property type="entry name" value="ARM-like"/>
</dbReference>
<protein>
    <submittedName>
        <fullName evidence="1">HEAT repeat domain-containing protein</fullName>
    </submittedName>
</protein>
<reference evidence="1 2" key="1">
    <citation type="submission" date="2020-05" db="EMBL/GenBank/DDBJ databases">
        <title>Complete genome sequence of Gemmatimonas greenlandica TET16.</title>
        <authorList>
            <person name="Zeng Y."/>
        </authorList>
    </citation>
    <scope>NUCLEOTIDE SEQUENCE [LARGE SCALE GENOMIC DNA]</scope>
    <source>
        <strain evidence="1 2">TET16</strain>
    </source>
</reference>
<dbReference type="AlphaFoldDB" id="A0A6M4ISX0"/>